<name>A0A2S0L4B5_9FIRM</name>
<sequence length="123" mass="14098">MGFWIFMFIITLLIPAALLLTWHLCPKLKTINNASGYRTKQSMKNQDTWDFAQKYCARMSIYMFFPSLILTIAIMPTVINKSIDRIGWIGLGITIIQMISFVVIILSTEKALKNTFDESGNRV</sequence>
<dbReference type="Pfam" id="PF13630">
    <property type="entry name" value="SdpI"/>
    <property type="match status" value="1"/>
</dbReference>
<protein>
    <recommendedName>
        <fullName evidence="4">SdpI family protein</fullName>
    </recommendedName>
</protein>
<feature type="transmembrane region" description="Helical" evidence="1">
    <location>
        <begin position="85"/>
        <end position="106"/>
    </location>
</feature>
<feature type="transmembrane region" description="Helical" evidence="1">
    <location>
        <begin position="61"/>
        <end position="79"/>
    </location>
</feature>
<dbReference type="AlphaFoldDB" id="A0A2S0L4B5"/>
<proteinExistence type="predicted"/>
<keyword evidence="1" id="KW-0472">Membrane</keyword>
<evidence type="ECO:0000256" key="1">
    <source>
        <dbReference type="SAM" id="Phobius"/>
    </source>
</evidence>
<dbReference type="GeneID" id="78391514"/>
<evidence type="ECO:0000313" key="2">
    <source>
        <dbReference type="EMBL" id="AVM48138.1"/>
    </source>
</evidence>
<dbReference type="EMBL" id="CP027228">
    <property type="protein sequence ID" value="AVM48138.1"/>
    <property type="molecule type" value="Genomic_DNA"/>
</dbReference>
<keyword evidence="1" id="KW-0812">Transmembrane</keyword>
<evidence type="ECO:0000313" key="3">
    <source>
        <dbReference type="Proteomes" id="UP000237883"/>
    </source>
</evidence>
<feature type="transmembrane region" description="Helical" evidence="1">
    <location>
        <begin position="6"/>
        <end position="25"/>
    </location>
</feature>
<dbReference type="Proteomes" id="UP000237883">
    <property type="component" value="Chromosome"/>
</dbReference>
<evidence type="ECO:0008006" key="4">
    <source>
        <dbReference type="Google" id="ProtNLM"/>
    </source>
</evidence>
<organism evidence="2 3">
    <name type="scientific">Mogibacterium diversum</name>
    <dbReference type="NCBI Taxonomy" id="114527"/>
    <lineage>
        <taxon>Bacteria</taxon>
        <taxon>Bacillati</taxon>
        <taxon>Bacillota</taxon>
        <taxon>Clostridia</taxon>
        <taxon>Peptostreptococcales</taxon>
        <taxon>Anaerovoracaceae</taxon>
        <taxon>Mogibacterium</taxon>
    </lineage>
</organism>
<accession>A0A2S0L4B5</accession>
<dbReference type="OrthoDB" id="3173919at2"/>
<keyword evidence="3" id="KW-1185">Reference proteome</keyword>
<gene>
    <name evidence="2" type="ORF">C5Q96_04480</name>
</gene>
<dbReference type="InterPro" id="IPR025962">
    <property type="entry name" value="SdpI/YhfL"/>
</dbReference>
<dbReference type="KEGG" id="mdv:C5Q96_04480"/>
<reference evidence="3" key="1">
    <citation type="submission" date="2018-02" db="EMBL/GenBank/DDBJ databases">
        <authorList>
            <person name="Holder M.E."/>
            <person name="Ajami N.J."/>
            <person name="Petrosino J.F."/>
        </authorList>
    </citation>
    <scope>NUCLEOTIDE SEQUENCE [LARGE SCALE GENOMIC DNA]</scope>
    <source>
        <strain evidence="3">CCUG 47132</strain>
    </source>
</reference>
<dbReference type="RefSeq" id="WP_106057212.1">
    <property type="nucleotide sequence ID" value="NZ_CP027228.1"/>
</dbReference>
<keyword evidence="1" id="KW-1133">Transmembrane helix</keyword>